<accession>A0AAV8YW74</accession>
<comment type="caution">
    <text evidence="3">The sequence shown here is derived from an EMBL/GenBank/DDBJ whole genome shotgun (WGS) entry which is preliminary data.</text>
</comment>
<evidence type="ECO:0000313" key="4">
    <source>
        <dbReference type="Proteomes" id="UP001162162"/>
    </source>
</evidence>
<evidence type="ECO:0000313" key="3">
    <source>
        <dbReference type="EMBL" id="KAJ8954961.1"/>
    </source>
</evidence>
<evidence type="ECO:0000256" key="1">
    <source>
        <dbReference type="SAM" id="MobiDB-lite"/>
    </source>
</evidence>
<evidence type="ECO:0000259" key="2">
    <source>
        <dbReference type="Pfam" id="PF16770"/>
    </source>
</evidence>
<feature type="domain" description="BRCT" evidence="2">
    <location>
        <begin position="79"/>
        <end position="145"/>
    </location>
</feature>
<dbReference type="GO" id="GO:0006974">
    <property type="term" value="P:DNA damage response"/>
    <property type="evidence" value="ECO:0007669"/>
    <property type="project" value="TreeGrafter"/>
</dbReference>
<dbReference type="FunFam" id="3.40.50.10190:FF:000018">
    <property type="entry name" value="DNA topoisomerase 2-binding protein 1"/>
    <property type="match status" value="1"/>
</dbReference>
<dbReference type="GO" id="GO:0005634">
    <property type="term" value="C:nucleus"/>
    <property type="evidence" value="ECO:0007669"/>
    <property type="project" value="TreeGrafter"/>
</dbReference>
<dbReference type="SUPFAM" id="SSF52113">
    <property type="entry name" value="BRCT domain"/>
    <property type="match status" value="1"/>
</dbReference>
<proteinExistence type="predicted"/>
<name>A0AAV8YW74_9CUCU</name>
<keyword evidence="4" id="KW-1185">Reference proteome</keyword>
<gene>
    <name evidence="3" type="ORF">NQ318_000392</name>
</gene>
<reference evidence="3" key="1">
    <citation type="journal article" date="2023" name="Insect Mol. Biol.">
        <title>Genome sequencing provides insights into the evolution of gene families encoding plant cell wall-degrading enzymes in longhorned beetles.</title>
        <authorList>
            <person name="Shin N.R."/>
            <person name="Okamura Y."/>
            <person name="Kirsch R."/>
            <person name="Pauchet Y."/>
        </authorList>
    </citation>
    <scope>NUCLEOTIDE SEQUENCE</scope>
    <source>
        <strain evidence="3">AMC_N1</strain>
    </source>
</reference>
<dbReference type="AlphaFoldDB" id="A0AAV8YW74"/>
<organism evidence="3 4">
    <name type="scientific">Aromia moschata</name>
    <dbReference type="NCBI Taxonomy" id="1265417"/>
    <lineage>
        <taxon>Eukaryota</taxon>
        <taxon>Metazoa</taxon>
        <taxon>Ecdysozoa</taxon>
        <taxon>Arthropoda</taxon>
        <taxon>Hexapoda</taxon>
        <taxon>Insecta</taxon>
        <taxon>Pterygota</taxon>
        <taxon>Neoptera</taxon>
        <taxon>Endopterygota</taxon>
        <taxon>Coleoptera</taxon>
        <taxon>Polyphaga</taxon>
        <taxon>Cucujiformia</taxon>
        <taxon>Chrysomeloidea</taxon>
        <taxon>Cerambycidae</taxon>
        <taxon>Cerambycinae</taxon>
        <taxon>Callichromatini</taxon>
        <taxon>Aromia</taxon>
    </lineage>
</organism>
<dbReference type="EMBL" id="JAPWTK010000041">
    <property type="protein sequence ID" value="KAJ8954961.1"/>
    <property type="molecule type" value="Genomic_DNA"/>
</dbReference>
<dbReference type="Gene3D" id="3.40.50.10190">
    <property type="entry name" value="BRCT domain"/>
    <property type="match status" value="2"/>
</dbReference>
<dbReference type="InterPro" id="IPR001357">
    <property type="entry name" value="BRCT_dom"/>
</dbReference>
<protein>
    <recommendedName>
        <fullName evidence="2">BRCT domain-containing protein</fullName>
    </recommendedName>
</protein>
<dbReference type="InterPro" id="IPR049936">
    <property type="entry name" value="TopBP1_BRCT_8"/>
</dbReference>
<dbReference type="Proteomes" id="UP001162162">
    <property type="component" value="Unassembled WGS sequence"/>
</dbReference>
<dbReference type="GO" id="GO:0035861">
    <property type="term" value="C:site of double-strand break"/>
    <property type="evidence" value="ECO:0007669"/>
    <property type="project" value="TreeGrafter"/>
</dbReference>
<feature type="region of interest" description="Disordered" evidence="1">
    <location>
        <begin position="14"/>
        <end position="33"/>
    </location>
</feature>
<dbReference type="Pfam" id="PF16770">
    <property type="entry name" value="RTT107_BRCT_5"/>
    <property type="match status" value="1"/>
</dbReference>
<sequence length="286" mass="32496">MINSKLQQLEEVLGASGGGRRQSRNFQSTIPIPEGNNEYKDSQACTVGWDFREQQVSILSPNKNLHAIRYTGHCPPDMVAKLESLGATVSELTNYDPSSTHLLCPKPARNEKTLSCMAAGKWILHTAYLEKSLQAGCFLNEEEYEFGNPKSAGKFSIEFDKDTEARMQKMHWWRLEISRRGYGAFHDMRAIVVAQKRDPILRVIEAGGGVVIDVKPPFDDSVHATHCLLEQRSVRDYSDYIPLAQQGIYLLNTVYISDYLYQPEQADKRLHTSIFRQLLFEELVPL</sequence>
<dbReference type="CDD" id="cd17728">
    <property type="entry name" value="BRCT_TopBP1_rpt8"/>
    <property type="match status" value="1"/>
</dbReference>
<dbReference type="CDD" id="cd17738">
    <property type="entry name" value="BRCT_TopBP1_rpt7"/>
    <property type="match status" value="1"/>
</dbReference>
<dbReference type="InterPro" id="IPR042479">
    <property type="entry name" value="Slf1"/>
</dbReference>
<dbReference type="InterPro" id="IPR036420">
    <property type="entry name" value="BRCT_dom_sf"/>
</dbReference>
<dbReference type="GO" id="GO:1990166">
    <property type="term" value="P:protein localization to site of double-strand break"/>
    <property type="evidence" value="ECO:0007669"/>
    <property type="project" value="TreeGrafter"/>
</dbReference>
<dbReference type="GO" id="GO:2000781">
    <property type="term" value="P:positive regulation of double-strand break repair"/>
    <property type="evidence" value="ECO:0007669"/>
    <property type="project" value="InterPro"/>
</dbReference>
<dbReference type="PANTHER" id="PTHR46677:SF1">
    <property type="entry name" value="SMC5-SMC6 COMPLEX LOCALIZATION FACTOR PROTEIN 1"/>
    <property type="match status" value="1"/>
</dbReference>
<dbReference type="PANTHER" id="PTHR46677">
    <property type="entry name" value="SMC5-SMC6 COMPLEX LOCALIZATION FACTOR PROTEIN 1"/>
    <property type="match status" value="1"/>
</dbReference>